<dbReference type="PANTHER" id="PTHR33909">
    <property type="entry name" value="SEC TRANSLOCON ACCESSORY COMPLEX SUBUNIT YAJC"/>
    <property type="match status" value="1"/>
</dbReference>
<protein>
    <recommendedName>
        <fullName evidence="12">Sec translocon accessory complex subunit YajC</fullName>
    </recommendedName>
</protein>
<feature type="region of interest" description="Disordered" evidence="9">
    <location>
        <begin position="1"/>
        <end position="27"/>
    </location>
</feature>
<dbReference type="GO" id="GO:0015031">
    <property type="term" value="P:protein transport"/>
    <property type="evidence" value="ECO:0007669"/>
    <property type="project" value="UniProtKB-KW"/>
</dbReference>
<name>A0A645ISS6_9ZZZZ</name>
<evidence type="ECO:0000256" key="6">
    <source>
        <dbReference type="ARBA" id="ARBA00022989"/>
    </source>
</evidence>
<evidence type="ECO:0000256" key="4">
    <source>
        <dbReference type="ARBA" id="ARBA00022692"/>
    </source>
</evidence>
<dbReference type="GO" id="GO:0005886">
    <property type="term" value="C:plasma membrane"/>
    <property type="evidence" value="ECO:0007669"/>
    <property type="project" value="UniProtKB-SubCell"/>
</dbReference>
<dbReference type="PANTHER" id="PTHR33909:SF1">
    <property type="entry name" value="SEC TRANSLOCON ACCESSORY COMPLEX SUBUNIT YAJC"/>
    <property type="match status" value="1"/>
</dbReference>
<feature type="region of interest" description="Disordered" evidence="9">
    <location>
        <begin position="136"/>
        <end position="157"/>
    </location>
</feature>
<dbReference type="EMBL" id="VSSQ01121768">
    <property type="protein sequence ID" value="MPN54000.1"/>
    <property type="molecule type" value="Genomic_DNA"/>
</dbReference>
<evidence type="ECO:0000256" key="2">
    <source>
        <dbReference type="ARBA" id="ARBA00022448"/>
    </source>
</evidence>
<comment type="caution">
    <text evidence="11">The sequence shown here is derived from an EMBL/GenBank/DDBJ whole genome shotgun (WGS) entry which is preliminary data.</text>
</comment>
<dbReference type="AlphaFoldDB" id="A0A645ISS6"/>
<dbReference type="SMART" id="SM01323">
    <property type="entry name" value="YajC"/>
    <property type="match status" value="1"/>
</dbReference>
<evidence type="ECO:0000256" key="7">
    <source>
        <dbReference type="ARBA" id="ARBA00023010"/>
    </source>
</evidence>
<sequence>MAALPPRPPGPTSTSPRLAGPAACSTDGGLPEANPIGVVMPGQSSSQFLMIGLLAMMFGLMWWSGNRTRRQQREAADMRENLTPGTRVMTGSGAFGTVQRIEGDRVFLEMSPGLVTEWLLQAIAKVDEPIDVVDDSYDVPDDLSALEDSTDPDDPAR</sequence>
<evidence type="ECO:0000256" key="8">
    <source>
        <dbReference type="ARBA" id="ARBA00023136"/>
    </source>
</evidence>
<proteinExistence type="predicted"/>
<evidence type="ECO:0000256" key="10">
    <source>
        <dbReference type="SAM" id="Phobius"/>
    </source>
</evidence>
<organism evidence="11">
    <name type="scientific">bioreactor metagenome</name>
    <dbReference type="NCBI Taxonomy" id="1076179"/>
    <lineage>
        <taxon>unclassified sequences</taxon>
        <taxon>metagenomes</taxon>
        <taxon>ecological metagenomes</taxon>
    </lineage>
</organism>
<comment type="subcellular location">
    <subcellularLocation>
        <location evidence="1">Cell membrane</location>
        <topology evidence="1">Single-pass membrane protein</topology>
    </subcellularLocation>
</comment>
<gene>
    <name evidence="11" type="ORF">SDC9_201669</name>
</gene>
<keyword evidence="2" id="KW-0813">Transport</keyword>
<evidence type="ECO:0000256" key="1">
    <source>
        <dbReference type="ARBA" id="ARBA00004162"/>
    </source>
</evidence>
<keyword evidence="8 10" id="KW-0472">Membrane</keyword>
<dbReference type="Pfam" id="PF02699">
    <property type="entry name" value="YajC"/>
    <property type="match status" value="1"/>
</dbReference>
<accession>A0A645ISS6</accession>
<keyword evidence="4 10" id="KW-0812">Transmembrane</keyword>
<keyword evidence="7" id="KW-0811">Translocation</keyword>
<feature type="transmembrane region" description="Helical" evidence="10">
    <location>
        <begin position="45"/>
        <end position="63"/>
    </location>
</feature>
<evidence type="ECO:0000313" key="11">
    <source>
        <dbReference type="EMBL" id="MPN54000.1"/>
    </source>
</evidence>
<keyword evidence="3" id="KW-1003">Cell membrane</keyword>
<evidence type="ECO:0000256" key="5">
    <source>
        <dbReference type="ARBA" id="ARBA00022927"/>
    </source>
</evidence>
<reference evidence="11" key="1">
    <citation type="submission" date="2019-08" db="EMBL/GenBank/DDBJ databases">
        <authorList>
            <person name="Kucharzyk K."/>
            <person name="Murdoch R.W."/>
            <person name="Higgins S."/>
            <person name="Loffler F."/>
        </authorList>
    </citation>
    <scope>NUCLEOTIDE SEQUENCE</scope>
</reference>
<keyword evidence="5" id="KW-0653">Protein transport</keyword>
<evidence type="ECO:0000256" key="9">
    <source>
        <dbReference type="SAM" id="MobiDB-lite"/>
    </source>
</evidence>
<dbReference type="NCBIfam" id="TIGR00739">
    <property type="entry name" value="yajC"/>
    <property type="match status" value="1"/>
</dbReference>
<dbReference type="InterPro" id="IPR003849">
    <property type="entry name" value="Preprotein_translocase_YajC"/>
</dbReference>
<evidence type="ECO:0008006" key="12">
    <source>
        <dbReference type="Google" id="ProtNLM"/>
    </source>
</evidence>
<evidence type="ECO:0000256" key="3">
    <source>
        <dbReference type="ARBA" id="ARBA00022475"/>
    </source>
</evidence>
<feature type="compositionally biased region" description="Pro residues" evidence="9">
    <location>
        <begin position="1"/>
        <end position="11"/>
    </location>
</feature>
<keyword evidence="6 10" id="KW-1133">Transmembrane helix</keyword>